<keyword evidence="2" id="KW-1185">Reference proteome</keyword>
<dbReference type="EMBL" id="CP136898">
    <property type="protein sequence ID" value="WOL20440.1"/>
    <property type="molecule type" value="Genomic_DNA"/>
</dbReference>
<sequence length="192" mass="22285">MAVLIGDNRRSYVAIAALLLPASFLLHWKHNLCSSDYLRPHTICTSYLQRERWFDVQIAFGEPFCLQYEIDLQFHHRFQWYILIDNDLNFMLRLNISSEDENVIDDALEQQSMQLNVADAHQQQPIEVNVAETEVGRSYFDNMNSESSEDEDYNPVGESDADVLSSEFESYSDEEYVMSRAIKKGKGRSQVL</sequence>
<proteinExistence type="predicted"/>
<reference evidence="1 2" key="1">
    <citation type="submission" date="2023-10" db="EMBL/GenBank/DDBJ databases">
        <title>Chromosome-scale genome assembly provides insights into flower coloration mechanisms of Canna indica.</title>
        <authorList>
            <person name="Li C."/>
        </authorList>
    </citation>
    <scope>NUCLEOTIDE SEQUENCE [LARGE SCALE GENOMIC DNA]</scope>
    <source>
        <tissue evidence="1">Flower</tissue>
    </source>
</reference>
<protein>
    <submittedName>
        <fullName evidence="1">Uncharacterized protein</fullName>
    </submittedName>
</protein>
<name>A0AAQ3L509_9LILI</name>
<evidence type="ECO:0000313" key="1">
    <source>
        <dbReference type="EMBL" id="WOL20440.1"/>
    </source>
</evidence>
<dbReference type="Proteomes" id="UP001327560">
    <property type="component" value="Chromosome 9"/>
</dbReference>
<gene>
    <name evidence="1" type="ORF">Cni_G29245</name>
</gene>
<dbReference type="AlphaFoldDB" id="A0AAQ3L509"/>
<organism evidence="1 2">
    <name type="scientific">Canna indica</name>
    <name type="common">Indian-shot</name>
    <dbReference type="NCBI Taxonomy" id="4628"/>
    <lineage>
        <taxon>Eukaryota</taxon>
        <taxon>Viridiplantae</taxon>
        <taxon>Streptophyta</taxon>
        <taxon>Embryophyta</taxon>
        <taxon>Tracheophyta</taxon>
        <taxon>Spermatophyta</taxon>
        <taxon>Magnoliopsida</taxon>
        <taxon>Liliopsida</taxon>
        <taxon>Zingiberales</taxon>
        <taxon>Cannaceae</taxon>
        <taxon>Canna</taxon>
    </lineage>
</organism>
<accession>A0AAQ3L509</accession>
<evidence type="ECO:0000313" key="2">
    <source>
        <dbReference type="Proteomes" id="UP001327560"/>
    </source>
</evidence>